<evidence type="ECO:0000259" key="5">
    <source>
        <dbReference type="PROSITE" id="PS51178"/>
    </source>
</evidence>
<feature type="domain" description="PASTA" evidence="5">
    <location>
        <begin position="593"/>
        <end position="656"/>
    </location>
</feature>
<dbReference type="PANTHER" id="PTHR30627:SF1">
    <property type="entry name" value="PEPTIDOGLYCAN D,D-TRANSPEPTIDASE FTSI"/>
    <property type="match status" value="1"/>
</dbReference>
<dbReference type="PANTHER" id="PTHR30627">
    <property type="entry name" value="PEPTIDOGLYCAN D,D-TRANSPEPTIDASE"/>
    <property type="match status" value="1"/>
</dbReference>
<dbReference type="InterPro" id="IPR005311">
    <property type="entry name" value="PBP_dimer"/>
</dbReference>
<evidence type="ECO:0000313" key="6">
    <source>
        <dbReference type="EMBL" id="MBC8580299.1"/>
    </source>
</evidence>
<dbReference type="Proteomes" id="UP000655830">
    <property type="component" value="Unassembled WGS sequence"/>
</dbReference>
<dbReference type="GO" id="GO:0008658">
    <property type="term" value="F:penicillin binding"/>
    <property type="evidence" value="ECO:0007669"/>
    <property type="project" value="InterPro"/>
</dbReference>
<reference evidence="6" key="1">
    <citation type="submission" date="2020-08" db="EMBL/GenBank/DDBJ databases">
        <title>Genome public.</title>
        <authorList>
            <person name="Liu C."/>
            <person name="Sun Q."/>
        </authorList>
    </citation>
    <scope>NUCLEOTIDE SEQUENCE</scope>
    <source>
        <strain evidence="6">NSJ-12</strain>
    </source>
</reference>
<comment type="subcellular location">
    <subcellularLocation>
        <location evidence="1">Membrane</location>
    </subcellularLocation>
</comment>
<protein>
    <submittedName>
        <fullName evidence="6">PASTA domain-containing protein</fullName>
    </submittedName>
</protein>
<dbReference type="InterPro" id="IPR050515">
    <property type="entry name" value="Beta-lactam/transpept"/>
</dbReference>
<dbReference type="EMBL" id="JACRSY010000019">
    <property type="protein sequence ID" value="MBC8580299.1"/>
    <property type="molecule type" value="Genomic_DNA"/>
</dbReference>
<sequence length="717" mass="80043">MATKKKKKVKSIEPMKRLNNRIQVVKFLMFICIVTLVGRIGYFKFVKGEEFEKEVRTRMMSTEREVEALRGTIVDRNNKTVAASTLSYHIILDPKILLEEVKEGPRQKTYQVLAEYSGKTVEEIAALVNNHKDSHYKIFMKDISAEDMTKLKEQKIQGVYFEESFIRNYPKGSLAAQAIGFYNKTEGQYGVEQAYNKYLLGKTGRIFSRMQQSSIVTTEVAAAQNGHTVVLTIDEVIQQYVEQTMNKYVKELSPLNAAALVMNPKTGEIYAMYSYPYYDPNHYTDLSEQMGKEKWDSLKSEDQALALNRAWKNFNTQNPYEPGSTFKPLLVAAGLEEGYINPDTLYNCTGSNKVGPETIKCWKRGGHGIQTLEQALANSCNSAMIEISKNIPDEVFYDYFIRFGFNDITQIDLPGEATGMIHELNKLGPVQKATSSMGQSFTITPIQLITAFSSLINGGNLMQPYIVSSVVNYQNNIIMQNTPQIKRQIFSEEVASQVSEYMEAVVSYGTGAPAAVAGYTVGGKTGTAEKLPRGQDKHILSFMGYAPLEDPQVIALILFDEIPEDTKAQSLAFKEIMENVLPYLGIEPTGDNDAPVVNMAVVPSVTGLDVTDGITRLETEHLNYEVIGVGNKIVNQYPTAGTKLPYENTVKIYLEAENPENIVQVPNLIGLSLEDAKKATSGLFTLEGYTDEKINHQIPKAGTKIEKGHKIFVQTVQ</sequence>
<feature type="transmembrane region" description="Helical" evidence="4">
    <location>
        <begin position="24"/>
        <end position="43"/>
    </location>
</feature>
<dbReference type="Pfam" id="PF00905">
    <property type="entry name" value="Transpeptidase"/>
    <property type="match status" value="1"/>
</dbReference>
<keyword evidence="7" id="KW-1185">Reference proteome</keyword>
<dbReference type="SUPFAM" id="SSF54184">
    <property type="entry name" value="Penicillin-binding protein 2x (pbp-2x), c-terminal domain"/>
    <property type="match status" value="1"/>
</dbReference>
<dbReference type="AlphaFoldDB" id="A0A926IEU9"/>
<evidence type="ECO:0000313" key="7">
    <source>
        <dbReference type="Proteomes" id="UP000655830"/>
    </source>
</evidence>
<proteinExistence type="inferred from homology"/>
<keyword evidence="4" id="KW-1133">Transmembrane helix</keyword>
<name>A0A926IEU9_9FIRM</name>
<comment type="caution">
    <text evidence="6">The sequence shown here is derived from an EMBL/GenBank/DDBJ whole genome shotgun (WGS) entry which is preliminary data.</text>
</comment>
<comment type="similarity">
    <text evidence="2">Belongs to the transpeptidase family.</text>
</comment>
<evidence type="ECO:0000256" key="1">
    <source>
        <dbReference type="ARBA" id="ARBA00004370"/>
    </source>
</evidence>
<dbReference type="SMART" id="SM00740">
    <property type="entry name" value="PASTA"/>
    <property type="match status" value="2"/>
</dbReference>
<dbReference type="CDD" id="cd06576">
    <property type="entry name" value="PASTA_Pbp2x-like_1"/>
    <property type="match status" value="1"/>
</dbReference>
<dbReference type="Gene3D" id="3.40.710.10">
    <property type="entry name" value="DD-peptidase/beta-lactamase superfamily"/>
    <property type="match status" value="1"/>
</dbReference>
<feature type="domain" description="PASTA" evidence="5">
    <location>
        <begin position="658"/>
        <end position="717"/>
    </location>
</feature>
<gene>
    <name evidence="6" type="ORF">H8718_12255</name>
</gene>
<evidence type="ECO:0000256" key="3">
    <source>
        <dbReference type="ARBA" id="ARBA00023136"/>
    </source>
</evidence>
<dbReference type="RefSeq" id="WP_249333144.1">
    <property type="nucleotide sequence ID" value="NZ_JACRSY010000019.1"/>
</dbReference>
<dbReference type="Gene3D" id="3.90.1310.10">
    <property type="entry name" value="Penicillin-binding protein 2a (Domain 2)"/>
    <property type="match status" value="1"/>
</dbReference>
<dbReference type="Pfam" id="PF03717">
    <property type="entry name" value="PBP_dimer"/>
    <property type="match status" value="1"/>
</dbReference>
<evidence type="ECO:0000256" key="2">
    <source>
        <dbReference type="ARBA" id="ARBA00007171"/>
    </source>
</evidence>
<dbReference type="PROSITE" id="PS51178">
    <property type="entry name" value="PASTA"/>
    <property type="match status" value="2"/>
</dbReference>
<dbReference type="InterPro" id="IPR036138">
    <property type="entry name" value="PBP_dimer_sf"/>
</dbReference>
<keyword evidence="3 4" id="KW-0472">Membrane</keyword>
<dbReference type="InterPro" id="IPR005543">
    <property type="entry name" value="PASTA_dom"/>
</dbReference>
<dbReference type="SUPFAM" id="SSF56601">
    <property type="entry name" value="beta-lactamase/transpeptidase-like"/>
    <property type="match status" value="1"/>
</dbReference>
<keyword evidence="4" id="KW-0812">Transmembrane</keyword>
<dbReference type="Pfam" id="PF03793">
    <property type="entry name" value="PASTA"/>
    <property type="match status" value="2"/>
</dbReference>
<dbReference type="GO" id="GO:0005886">
    <property type="term" value="C:plasma membrane"/>
    <property type="evidence" value="ECO:0007669"/>
    <property type="project" value="TreeGrafter"/>
</dbReference>
<dbReference type="SUPFAM" id="SSF56519">
    <property type="entry name" value="Penicillin binding protein dimerisation domain"/>
    <property type="match status" value="1"/>
</dbReference>
<organism evidence="6 7">
    <name type="scientific">Zhenhengia yiwuensis</name>
    <dbReference type="NCBI Taxonomy" id="2763666"/>
    <lineage>
        <taxon>Bacteria</taxon>
        <taxon>Bacillati</taxon>
        <taxon>Bacillota</taxon>
        <taxon>Clostridia</taxon>
        <taxon>Lachnospirales</taxon>
        <taxon>Lachnospiraceae</taxon>
        <taxon>Zhenhengia</taxon>
    </lineage>
</organism>
<dbReference type="InterPro" id="IPR001460">
    <property type="entry name" value="PCN-bd_Tpept"/>
</dbReference>
<dbReference type="InterPro" id="IPR012338">
    <property type="entry name" value="Beta-lactam/transpept-like"/>
</dbReference>
<dbReference type="GO" id="GO:0071555">
    <property type="term" value="P:cell wall organization"/>
    <property type="evidence" value="ECO:0007669"/>
    <property type="project" value="TreeGrafter"/>
</dbReference>
<accession>A0A926IEU9</accession>
<evidence type="ECO:0000256" key="4">
    <source>
        <dbReference type="SAM" id="Phobius"/>
    </source>
</evidence>